<dbReference type="GO" id="GO:0008409">
    <property type="term" value="F:5'-3' exonuclease activity"/>
    <property type="evidence" value="ECO:0007669"/>
    <property type="project" value="InterPro"/>
</dbReference>
<reference evidence="10" key="1">
    <citation type="journal article" date="2014" name="Int. J. Syst. Evol. Microbiol.">
        <title>Complete genome sequence of Corynebacterium casei LMG S-19264T (=DSM 44701T), isolated from a smear-ripened cheese.</title>
        <authorList>
            <consortium name="US DOE Joint Genome Institute (JGI-PGF)"/>
            <person name="Walter F."/>
            <person name="Albersmeier A."/>
            <person name="Kalinowski J."/>
            <person name="Ruckert C."/>
        </authorList>
    </citation>
    <scope>NUCLEOTIDE SEQUENCE</scope>
    <source>
        <strain evidence="10">CGMCC 1.15725</strain>
    </source>
</reference>
<gene>
    <name evidence="10" type="ORF">GCM10011611_37730</name>
</gene>
<dbReference type="Proteomes" id="UP000646365">
    <property type="component" value="Unassembled WGS sequence"/>
</dbReference>
<evidence type="ECO:0000256" key="6">
    <source>
        <dbReference type="SAM" id="Coils"/>
    </source>
</evidence>
<dbReference type="GO" id="GO:0006310">
    <property type="term" value="P:DNA recombination"/>
    <property type="evidence" value="ECO:0007669"/>
    <property type="project" value="InterPro"/>
</dbReference>
<keyword evidence="6" id="KW-0175">Coiled coil</keyword>
<reference evidence="10" key="2">
    <citation type="submission" date="2020-09" db="EMBL/GenBank/DDBJ databases">
        <authorList>
            <person name="Sun Q."/>
            <person name="Zhou Y."/>
        </authorList>
    </citation>
    <scope>NUCLEOTIDE SEQUENCE</scope>
    <source>
        <strain evidence="10">CGMCC 1.15725</strain>
    </source>
</reference>
<feature type="coiled-coil region" evidence="6">
    <location>
        <begin position="360"/>
        <end position="387"/>
    </location>
</feature>
<evidence type="ECO:0000259" key="7">
    <source>
        <dbReference type="Pfam" id="PF01368"/>
    </source>
</evidence>
<comment type="similarity">
    <text evidence="1">Belongs to the RecJ family.</text>
</comment>
<dbReference type="InterPro" id="IPR041122">
    <property type="entry name" value="RecJ_OB"/>
</dbReference>
<protein>
    <recommendedName>
        <fullName evidence="2">Single-stranded-DNA-specific exonuclease RecJ</fullName>
    </recommendedName>
</protein>
<dbReference type="Pfam" id="PF17768">
    <property type="entry name" value="RecJ_OB"/>
    <property type="match status" value="1"/>
</dbReference>
<evidence type="ECO:0000313" key="11">
    <source>
        <dbReference type="Proteomes" id="UP000646365"/>
    </source>
</evidence>
<dbReference type="InterPro" id="IPR038763">
    <property type="entry name" value="DHH_sf"/>
</dbReference>
<dbReference type="Gene3D" id="3.10.310.30">
    <property type="match status" value="1"/>
</dbReference>
<evidence type="ECO:0000256" key="4">
    <source>
        <dbReference type="ARBA" id="ARBA00022801"/>
    </source>
</evidence>
<dbReference type="SUPFAM" id="SSF64182">
    <property type="entry name" value="DHH phosphoesterases"/>
    <property type="match status" value="1"/>
</dbReference>
<dbReference type="InterPro" id="IPR004610">
    <property type="entry name" value="RecJ"/>
</dbReference>
<evidence type="ECO:0000256" key="1">
    <source>
        <dbReference type="ARBA" id="ARBA00005915"/>
    </source>
</evidence>
<evidence type="ECO:0000256" key="3">
    <source>
        <dbReference type="ARBA" id="ARBA00022722"/>
    </source>
</evidence>
<feature type="domain" description="DHHA1" evidence="8">
    <location>
        <begin position="404"/>
        <end position="495"/>
    </location>
</feature>
<feature type="domain" description="RecJ OB" evidence="9">
    <location>
        <begin position="511"/>
        <end position="621"/>
    </location>
</feature>
<dbReference type="AlphaFoldDB" id="A0A8J2YVL1"/>
<sequence>MIRHPESAERLVEGEIKLGVWPNMALAAEQVAAVSAFLGVECSLGGRRWRQRAGDDRLGLAIAQRLSLPEVVGRILAARGLEPDAVERHLAPTLRDSLPDPSRLKDMDRAVERLARAVERDELIAIFGDYDVDGATSSALLGRFLAAVGARTRVHIPDRRTEGYGPNLPALLALKAAGAGVVVTVDCGTTAHGPLGEAATAGLDVVVIDHHAAEPELPAAVAVVNPNRLDCESGERHLAAVGVTFLLIVALNRALKQSGWYGSHPAPDLLQWLDLVALGTVCDVVPLVGLNRVLVAQGLKVMAGRRNAGLVALADAANVAERLDAYHLGYVLGPRVNAGGRVGRADLGCRLLSTEDAVEARRLAAELEQFNAERKEIEAEVQAAAIAQIEGGEGGAGAWVLAHGTDWHPGVIGIVAGRLKERYNRPACVVAWEDGPDGRIGKGSGRSVAGIDLGAAVIAARQAGLLVGGGGHRMAAGFTVAEARLAEFQAFMAARLGGEQAGLDLTPELGIDGLLSLPAATPALIDLLAGLGPYGAGNAEPRFVLPRVRVLRADVVGQNHVRCVLAAGTGPERLKAIAFRALETELGAALMKSDGALLHIAGHLRLDSWQGRNGVQLMIDDAAFAHA</sequence>
<keyword evidence="4" id="KW-0378">Hydrolase</keyword>
<organism evidence="10 11">
    <name type="scientific">Aliidongia dinghuensis</name>
    <dbReference type="NCBI Taxonomy" id="1867774"/>
    <lineage>
        <taxon>Bacteria</taxon>
        <taxon>Pseudomonadati</taxon>
        <taxon>Pseudomonadota</taxon>
        <taxon>Alphaproteobacteria</taxon>
        <taxon>Rhodospirillales</taxon>
        <taxon>Dongiaceae</taxon>
        <taxon>Aliidongia</taxon>
    </lineage>
</organism>
<evidence type="ECO:0000259" key="9">
    <source>
        <dbReference type="Pfam" id="PF17768"/>
    </source>
</evidence>
<dbReference type="Pfam" id="PF01368">
    <property type="entry name" value="DHH"/>
    <property type="match status" value="1"/>
</dbReference>
<proteinExistence type="inferred from homology"/>
<accession>A0A8J2YVL1</accession>
<keyword evidence="3" id="KW-0540">Nuclease</keyword>
<dbReference type="Gene3D" id="3.90.1640.30">
    <property type="match status" value="1"/>
</dbReference>
<dbReference type="InterPro" id="IPR003156">
    <property type="entry name" value="DHHA1_dom"/>
</dbReference>
<name>A0A8J2YVL1_9PROT</name>
<dbReference type="PANTHER" id="PTHR30255:SF2">
    <property type="entry name" value="SINGLE-STRANDED-DNA-SPECIFIC EXONUCLEASE RECJ"/>
    <property type="match status" value="1"/>
</dbReference>
<keyword evidence="5 10" id="KW-0269">Exonuclease</keyword>
<evidence type="ECO:0000256" key="5">
    <source>
        <dbReference type="ARBA" id="ARBA00022839"/>
    </source>
</evidence>
<dbReference type="GO" id="GO:0006281">
    <property type="term" value="P:DNA repair"/>
    <property type="evidence" value="ECO:0007669"/>
    <property type="project" value="InterPro"/>
</dbReference>
<evidence type="ECO:0000313" key="10">
    <source>
        <dbReference type="EMBL" id="GGF28149.1"/>
    </source>
</evidence>
<feature type="domain" description="DDH" evidence="7">
    <location>
        <begin position="124"/>
        <end position="280"/>
    </location>
</feature>
<dbReference type="EMBL" id="BMJQ01000010">
    <property type="protein sequence ID" value="GGF28149.1"/>
    <property type="molecule type" value="Genomic_DNA"/>
</dbReference>
<dbReference type="PANTHER" id="PTHR30255">
    <property type="entry name" value="SINGLE-STRANDED-DNA-SPECIFIC EXONUCLEASE RECJ"/>
    <property type="match status" value="1"/>
</dbReference>
<dbReference type="Pfam" id="PF02272">
    <property type="entry name" value="DHHA1"/>
    <property type="match status" value="1"/>
</dbReference>
<dbReference type="InterPro" id="IPR001667">
    <property type="entry name" value="DDH_dom"/>
</dbReference>
<keyword evidence="11" id="KW-1185">Reference proteome</keyword>
<evidence type="ECO:0000256" key="2">
    <source>
        <dbReference type="ARBA" id="ARBA00019841"/>
    </source>
</evidence>
<dbReference type="InterPro" id="IPR051673">
    <property type="entry name" value="SSDNA_exonuclease_RecJ"/>
</dbReference>
<dbReference type="GO" id="GO:0003676">
    <property type="term" value="F:nucleic acid binding"/>
    <property type="evidence" value="ECO:0007669"/>
    <property type="project" value="InterPro"/>
</dbReference>
<comment type="caution">
    <text evidence="10">The sequence shown here is derived from an EMBL/GenBank/DDBJ whole genome shotgun (WGS) entry which is preliminary data.</text>
</comment>
<evidence type="ECO:0000259" key="8">
    <source>
        <dbReference type="Pfam" id="PF02272"/>
    </source>
</evidence>
<dbReference type="NCBIfam" id="TIGR00644">
    <property type="entry name" value="recJ"/>
    <property type="match status" value="1"/>
</dbReference>